<comment type="caution">
    <text evidence="1">The sequence shown here is derived from an EMBL/GenBank/DDBJ whole genome shotgun (WGS) entry which is preliminary data.</text>
</comment>
<dbReference type="PATRIC" id="fig|1288826.3.peg.1999"/>
<sequence>MAKSLLAEKDDILADLGYERRDLQGALKLPLRSDAVEYLETHRFK</sequence>
<gene>
    <name evidence="1" type="ORF">MSNKSG1_10138</name>
</gene>
<accession>M7CVJ9</accession>
<dbReference type="EMBL" id="APAT01000015">
    <property type="protein sequence ID" value="EMP56225.1"/>
    <property type="molecule type" value="Genomic_DNA"/>
</dbReference>
<dbReference type="Proteomes" id="UP000011960">
    <property type="component" value="Unassembled WGS sequence"/>
</dbReference>
<protein>
    <submittedName>
        <fullName evidence="1">Uncharacterized protein</fullName>
    </submittedName>
</protein>
<dbReference type="AlphaFoldDB" id="M7CVJ9"/>
<evidence type="ECO:0000313" key="2">
    <source>
        <dbReference type="Proteomes" id="UP000011960"/>
    </source>
</evidence>
<keyword evidence="2" id="KW-1185">Reference proteome</keyword>
<organism evidence="1 2">
    <name type="scientific">Marinobacter santoriniensis NKSG1</name>
    <dbReference type="NCBI Taxonomy" id="1288826"/>
    <lineage>
        <taxon>Bacteria</taxon>
        <taxon>Pseudomonadati</taxon>
        <taxon>Pseudomonadota</taxon>
        <taxon>Gammaproteobacteria</taxon>
        <taxon>Pseudomonadales</taxon>
        <taxon>Marinobacteraceae</taxon>
        <taxon>Marinobacter</taxon>
    </lineage>
</organism>
<reference evidence="1 2" key="1">
    <citation type="journal article" date="2013" name="Genome Announc.">
        <title>Genome Sequence of Hydrothermal Arsenic-Respiring Bacterium Marinobacter santoriniensis NKSG1T.</title>
        <authorList>
            <person name="Handley K.M."/>
            <person name="Upton M."/>
            <person name="Beatson S.A."/>
            <person name="Hery M."/>
            <person name="Lloyd J.R."/>
        </authorList>
    </citation>
    <scope>NUCLEOTIDE SEQUENCE [LARGE SCALE GENOMIC DNA]</scope>
    <source>
        <strain evidence="1 2">NKSG1</strain>
    </source>
</reference>
<proteinExistence type="predicted"/>
<evidence type="ECO:0000313" key="1">
    <source>
        <dbReference type="EMBL" id="EMP56225.1"/>
    </source>
</evidence>
<name>M7CVJ9_9GAMM</name>